<reference evidence="2 3" key="1">
    <citation type="submission" date="2019-03" db="EMBL/GenBank/DDBJ databases">
        <title>First draft genome of Liparis tanakae, snailfish: a comprehensive survey of snailfish specific genes.</title>
        <authorList>
            <person name="Kim W."/>
            <person name="Song I."/>
            <person name="Jeong J.-H."/>
            <person name="Kim D."/>
            <person name="Kim S."/>
            <person name="Ryu S."/>
            <person name="Song J.Y."/>
            <person name="Lee S.K."/>
        </authorList>
    </citation>
    <scope>NUCLEOTIDE SEQUENCE [LARGE SCALE GENOMIC DNA]</scope>
    <source>
        <tissue evidence="2">Muscle</tissue>
    </source>
</reference>
<sequence length="45" mass="4892">MTCLRSAGYSRADRSAIRGVTRPPAERPATPAQLWGHFRITAAGH</sequence>
<accession>A0A4Z2ELX9</accession>
<proteinExistence type="predicted"/>
<comment type="caution">
    <text evidence="2">The sequence shown here is derived from an EMBL/GenBank/DDBJ whole genome shotgun (WGS) entry which is preliminary data.</text>
</comment>
<organism evidence="2 3">
    <name type="scientific">Liparis tanakae</name>
    <name type="common">Tanaka's snailfish</name>
    <dbReference type="NCBI Taxonomy" id="230148"/>
    <lineage>
        <taxon>Eukaryota</taxon>
        <taxon>Metazoa</taxon>
        <taxon>Chordata</taxon>
        <taxon>Craniata</taxon>
        <taxon>Vertebrata</taxon>
        <taxon>Euteleostomi</taxon>
        <taxon>Actinopterygii</taxon>
        <taxon>Neopterygii</taxon>
        <taxon>Teleostei</taxon>
        <taxon>Neoteleostei</taxon>
        <taxon>Acanthomorphata</taxon>
        <taxon>Eupercaria</taxon>
        <taxon>Perciformes</taxon>
        <taxon>Cottioidei</taxon>
        <taxon>Cottales</taxon>
        <taxon>Liparidae</taxon>
        <taxon>Liparis</taxon>
    </lineage>
</organism>
<keyword evidence="3" id="KW-1185">Reference proteome</keyword>
<evidence type="ECO:0000256" key="1">
    <source>
        <dbReference type="SAM" id="MobiDB-lite"/>
    </source>
</evidence>
<gene>
    <name evidence="2" type="ORF">EYF80_060076</name>
</gene>
<dbReference type="AlphaFoldDB" id="A0A4Z2ELX9"/>
<protein>
    <submittedName>
        <fullName evidence="2">Uncharacterized protein</fullName>
    </submittedName>
</protein>
<dbReference type="Proteomes" id="UP000314294">
    <property type="component" value="Unassembled WGS sequence"/>
</dbReference>
<evidence type="ECO:0000313" key="3">
    <source>
        <dbReference type="Proteomes" id="UP000314294"/>
    </source>
</evidence>
<feature type="compositionally biased region" description="Low complexity" evidence="1">
    <location>
        <begin position="21"/>
        <end position="32"/>
    </location>
</feature>
<feature type="region of interest" description="Disordered" evidence="1">
    <location>
        <begin position="1"/>
        <end position="32"/>
    </location>
</feature>
<dbReference type="EMBL" id="SRLO01005221">
    <property type="protein sequence ID" value="TNN29775.1"/>
    <property type="molecule type" value="Genomic_DNA"/>
</dbReference>
<name>A0A4Z2ELX9_9TELE</name>
<evidence type="ECO:0000313" key="2">
    <source>
        <dbReference type="EMBL" id="TNN29775.1"/>
    </source>
</evidence>